<dbReference type="Pfam" id="PF07103">
    <property type="entry name" value="DUF1365"/>
    <property type="match status" value="1"/>
</dbReference>
<dbReference type="PANTHER" id="PTHR33973">
    <property type="entry name" value="OS07G0153300 PROTEIN"/>
    <property type="match status" value="1"/>
</dbReference>
<feature type="non-terminal residue" evidence="1">
    <location>
        <position position="1"/>
    </location>
</feature>
<dbReference type="InterPro" id="IPR010775">
    <property type="entry name" value="DUF1365"/>
</dbReference>
<dbReference type="EMBL" id="KN817608">
    <property type="protein sequence ID" value="KJA17177.1"/>
    <property type="molecule type" value="Genomic_DNA"/>
</dbReference>
<accession>A0A0D2KRB6</accession>
<protein>
    <recommendedName>
        <fullName evidence="3">DUF1365-domain-containing protein</fullName>
    </recommendedName>
</protein>
<proteinExistence type="predicted"/>
<dbReference type="PANTHER" id="PTHR33973:SF4">
    <property type="entry name" value="OS07G0153300 PROTEIN"/>
    <property type="match status" value="1"/>
</dbReference>
<dbReference type="Proteomes" id="UP000054270">
    <property type="component" value="Unassembled WGS sequence"/>
</dbReference>
<gene>
    <name evidence="1" type="ORF">HYPSUDRAFT_103313</name>
</gene>
<evidence type="ECO:0008006" key="3">
    <source>
        <dbReference type="Google" id="ProtNLM"/>
    </source>
</evidence>
<evidence type="ECO:0000313" key="1">
    <source>
        <dbReference type="EMBL" id="KJA17177.1"/>
    </source>
</evidence>
<dbReference type="OMA" id="GWLFGYG"/>
<feature type="non-terminal residue" evidence="1">
    <location>
        <position position="496"/>
    </location>
</feature>
<sequence length="496" mass="55571">QGYLLHNEVTHARLLPREAEHAFRYPTLSLLVSLEALERGHLDLGRRGWIFGYGRRWGSLTGLRAAPYLTPGAWSIRGKLEGILAGRGYLRGRLLDAWMMTMPSFLGFEGINPLTVYFCYDKDGAFWLTVLEIHNTFGESHVHVLEAGRDEDETAPNGSVTDPIPCRYDHQWTFRRQFHVSPFNDRSGFYTVSIKSPTHPPMARDTDFSPPPKPAVRVHLYTASADDPTQRGALKLTALLRPTHATPLTARSLLVALAQAPFALLLTFPRILYVAGILHYAKRLDVYLRPDPQPAAEGWSADPPAGGVKWLEEGLIERFARRRVEAFLARRAEETGTAVELVSADPHVARRMFKAGQGTAEGPALTVSYTSPRFFSTLFLCPSAQHALLLGCYTENIFRVSDRALFLATFASAGSDDNDDGVSWLQRMRCRSIPRTLSLPVPNKQFLDADDVCSNLASGMVILTHHALDWLEGWIFRLARARVVDGQEPWKLWERA</sequence>
<dbReference type="OrthoDB" id="3340520at2759"/>
<reference evidence="2" key="1">
    <citation type="submission" date="2014-04" db="EMBL/GenBank/DDBJ databases">
        <title>Evolutionary Origins and Diversification of the Mycorrhizal Mutualists.</title>
        <authorList>
            <consortium name="DOE Joint Genome Institute"/>
            <consortium name="Mycorrhizal Genomics Consortium"/>
            <person name="Kohler A."/>
            <person name="Kuo A."/>
            <person name="Nagy L.G."/>
            <person name="Floudas D."/>
            <person name="Copeland A."/>
            <person name="Barry K.W."/>
            <person name="Cichocki N."/>
            <person name="Veneault-Fourrey C."/>
            <person name="LaButti K."/>
            <person name="Lindquist E.A."/>
            <person name="Lipzen A."/>
            <person name="Lundell T."/>
            <person name="Morin E."/>
            <person name="Murat C."/>
            <person name="Riley R."/>
            <person name="Ohm R."/>
            <person name="Sun H."/>
            <person name="Tunlid A."/>
            <person name="Henrissat B."/>
            <person name="Grigoriev I.V."/>
            <person name="Hibbett D.S."/>
            <person name="Martin F."/>
        </authorList>
    </citation>
    <scope>NUCLEOTIDE SEQUENCE [LARGE SCALE GENOMIC DNA]</scope>
    <source>
        <strain evidence="2">FD-334 SS-4</strain>
    </source>
</reference>
<keyword evidence="2" id="KW-1185">Reference proteome</keyword>
<evidence type="ECO:0000313" key="2">
    <source>
        <dbReference type="Proteomes" id="UP000054270"/>
    </source>
</evidence>
<organism evidence="1 2">
    <name type="scientific">Hypholoma sublateritium (strain FD-334 SS-4)</name>
    <dbReference type="NCBI Taxonomy" id="945553"/>
    <lineage>
        <taxon>Eukaryota</taxon>
        <taxon>Fungi</taxon>
        <taxon>Dikarya</taxon>
        <taxon>Basidiomycota</taxon>
        <taxon>Agaricomycotina</taxon>
        <taxon>Agaricomycetes</taxon>
        <taxon>Agaricomycetidae</taxon>
        <taxon>Agaricales</taxon>
        <taxon>Agaricineae</taxon>
        <taxon>Strophariaceae</taxon>
        <taxon>Hypholoma</taxon>
    </lineage>
</organism>
<dbReference type="AlphaFoldDB" id="A0A0D2KRB6"/>
<name>A0A0D2KRB6_HYPSF</name>